<sequence>MAEDCNENEYHEAEIVKIQAVFRGVLVRKWMKQTREEYDDVFRETERNGQIYPTWKSNKPCRPTIQRKDKTKKSPREVSSQMLDRAEGPCQETRTDNSEVRHESLVQTEFLNGAGTIPIDVGRKDEVEIKSQRFQSLEDKFLTVETQTSFCEPSASIQEKHITEQCVQTENQNTKQLTLTTEPILTSYETETSMTHEETKVLSKDGLHTVPLTKIDVSENETKNTVVKECLTPKQGTKFASKGISFIGKTPDTSSKISTSREIPAPTPKDSQGCFSNETSVWDSFYNVTAAPDHDPPRESAYPKDYESLQDMRKNIAMELLWVQQAINSRKNYLKLKGQMAA</sequence>
<dbReference type="GeneID" id="111117025"/>
<evidence type="ECO:0000313" key="2">
    <source>
        <dbReference type="Proteomes" id="UP000694844"/>
    </source>
</evidence>
<proteinExistence type="predicted"/>
<evidence type="ECO:0000313" key="3">
    <source>
        <dbReference type="RefSeq" id="XP_022311796.1"/>
    </source>
</evidence>
<dbReference type="PANTHER" id="PTHR16049:SF8">
    <property type="entry name" value="IQ DOMAIN-CONTAINING PROTEIN C"/>
    <property type="match status" value="1"/>
</dbReference>
<keyword evidence="2" id="KW-1185">Reference proteome</keyword>
<dbReference type="OrthoDB" id="6161953at2759"/>
<dbReference type="AlphaFoldDB" id="A0A8B8CAP9"/>
<gene>
    <name evidence="3" type="primary">LOC111117025</name>
</gene>
<dbReference type="Pfam" id="PF00612">
    <property type="entry name" value="IQ"/>
    <property type="match status" value="1"/>
</dbReference>
<dbReference type="Proteomes" id="UP000694844">
    <property type="component" value="Chromosome 1"/>
</dbReference>
<feature type="region of interest" description="Disordered" evidence="1">
    <location>
        <begin position="250"/>
        <end position="274"/>
    </location>
</feature>
<dbReference type="PROSITE" id="PS50096">
    <property type="entry name" value="IQ"/>
    <property type="match status" value="1"/>
</dbReference>
<dbReference type="InterPro" id="IPR042506">
    <property type="entry name" value="IQCC"/>
</dbReference>
<reference evidence="3" key="2">
    <citation type="submission" date="2025-08" db="UniProtKB">
        <authorList>
            <consortium name="RefSeq"/>
        </authorList>
    </citation>
    <scope>IDENTIFICATION</scope>
    <source>
        <tissue evidence="3">Whole sample</tissue>
    </source>
</reference>
<evidence type="ECO:0000256" key="1">
    <source>
        <dbReference type="SAM" id="MobiDB-lite"/>
    </source>
</evidence>
<reference evidence="2" key="1">
    <citation type="submission" date="2024-06" db="UniProtKB">
        <authorList>
            <consortium name="RefSeq"/>
        </authorList>
    </citation>
    <scope>NUCLEOTIDE SEQUENCE [LARGE SCALE GENOMIC DNA]</scope>
</reference>
<feature type="compositionally biased region" description="Basic and acidic residues" evidence="1">
    <location>
        <begin position="66"/>
        <end position="76"/>
    </location>
</feature>
<feature type="region of interest" description="Disordered" evidence="1">
    <location>
        <begin position="52"/>
        <end position="101"/>
    </location>
</feature>
<protein>
    <submittedName>
        <fullName evidence="3">Uncharacterized protein LOC111117025</fullName>
    </submittedName>
</protein>
<organism evidence="2 3">
    <name type="scientific">Crassostrea virginica</name>
    <name type="common">Eastern oyster</name>
    <dbReference type="NCBI Taxonomy" id="6565"/>
    <lineage>
        <taxon>Eukaryota</taxon>
        <taxon>Metazoa</taxon>
        <taxon>Spiralia</taxon>
        <taxon>Lophotrochozoa</taxon>
        <taxon>Mollusca</taxon>
        <taxon>Bivalvia</taxon>
        <taxon>Autobranchia</taxon>
        <taxon>Pteriomorphia</taxon>
        <taxon>Ostreida</taxon>
        <taxon>Ostreoidea</taxon>
        <taxon>Ostreidae</taxon>
        <taxon>Crassostrea</taxon>
    </lineage>
</organism>
<feature type="compositionally biased region" description="Polar residues" evidence="1">
    <location>
        <begin position="251"/>
        <end position="261"/>
    </location>
</feature>
<dbReference type="PANTHER" id="PTHR16049">
    <property type="entry name" value="IQ DOMAIN-CONTAINING PROTEIN C"/>
    <property type="match status" value="1"/>
</dbReference>
<dbReference type="KEGG" id="cvn:111117025"/>
<name>A0A8B8CAP9_CRAVI</name>
<accession>A0A8B8CAP9</accession>
<dbReference type="RefSeq" id="XP_022311796.1">
    <property type="nucleotide sequence ID" value="XM_022456088.1"/>
</dbReference>
<dbReference type="InterPro" id="IPR000048">
    <property type="entry name" value="IQ_motif_EF-hand-BS"/>
</dbReference>